<comment type="caution">
    <text evidence="1">The sequence shown here is derived from an EMBL/GenBank/DDBJ whole genome shotgun (WGS) entry which is preliminary data.</text>
</comment>
<evidence type="ECO:0000313" key="1">
    <source>
        <dbReference type="EMBL" id="MPM76311.1"/>
    </source>
</evidence>
<reference evidence="1" key="1">
    <citation type="submission" date="2019-08" db="EMBL/GenBank/DDBJ databases">
        <authorList>
            <person name="Kucharzyk K."/>
            <person name="Murdoch R.W."/>
            <person name="Higgins S."/>
            <person name="Loffler F."/>
        </authorList>
    </citation>
    <scope>NUCLEOTIDE SEQUENCE</scope>
</reference>
<name>A0A645CH85_9ZZZZ</name>
<accession>A0A645CH85</accession>
<sequence length="91" mass="9987">MEKSLEFIDTMSISEFKKKFNVSKIEVKRNENTGKCFFVFGVETGAVSRKVETGELTVPVISEVCSAETGDMFYLLHQKGEGAGATTLATL</sequence>
<protein>
    <submittedName>
        <fullName evidence="1">Uncharacterized protein</fullName>
    </submittedName>
</protein>
<proteinExistence type="predicted"/>
<dbReference type="AlphaFoldDB" id="A0A645CH85"/>
<dbReference type="EMBL" id="VSSQ01027200">
    <property type="protein sequence ID" value="MPM76311.1"/>
    <property type="molecule type" value="Genomic_DNA"/>
</dbReference>
<gene>
    <name evidence="1" type="ORF">SDC9_123309</name>
</gene>
<organism evidence="1">
    <name type="scientific">bioreactor metagenome</name>
    <dbReference type="NCBI Taxonomy" id="1076179"/>
    <lineage>
        <taxon>unclassified sequences</taxon>
        <taxon>metagenomes</taxon>
        <taxon>ecological metagenomes</taxon>
    </lineage>
</organism>